<dbReference type="Proteomes" id="UP001342631">
    <property type="component" value="Unassembled WGS sequence"/>
</dbReference>
<sequence length="100" mass="11227">MKEKQTRCARTEDEDMLKRLLKPEASAHARQGRVAAGYSQGPGFQAYSFKGQRTSFRGRPLTSPRVDSRCFRWSMRRGPGGWQARARGREAGTDGKTPVP</sequence>
<feature type="region of interest" description="Disordered" evidence="1">
    <location>
        <begin position="23"/>
        <end position="42"/>
    </location>
</feature>
<protein>
    <submittedName>
        <fullName evidence="2">Uncharacterized protein</fullName>
    </submittedName>
</protein>
<feature type="region of interest" description="Disordered" evidence="1">
    <location>
        <begin position="77"/>
        <end position="100"/>
    </location>
</feature>
<evidence type="ECO:0000313" key="3">
    <source>
        <dbReference type="Proteomes" id="UP001342631"/>
    </source>
</evidence>
<organism evidence="2 3">
    <name type="scientific">Corallococcus caeni</name>
    <dbReference type="NCBI Taxonomy" id="3082388"/>
    <lineage>
        <taxon>Bacteria</taxon>
        <taxon>Pseudomonadati</taxon>
        <taxon>Myxococcota</taxon>
        <taxon>Myxococcia</taxon>
        <taxon>Myxococcales</taxon>
        <taxon>Cystobacterineae</taxon>
        <taxon>Myxococcaceae</taxon>
        <taxon>Corallococcus</taxon>
    </lineage>
</organism>
<proteinExistence type="predicted"/>
<name>A0ABQ6QPB8_9BACT</name>
<comment type="caution">
    <text evidence="2">The sequence shown here is derived from an EMBL/GenBank/DDBJ whole genome shotgun (WGS) entry which is preliminary data.</text>
</comment>
<keyword evidence="3" id="KW-1185">Reference proteome</keyword>
<evidence type="ECO:0000313" key="2">
    <source>
        <dbReference type="EMBL" id="GMU05859.1"/>
    </source>
</evidence>
<accession>A0ABQ6QPB8</accession>
<gene>
    <name evidence="2" type="ORF">ASNO1_21120</name>
</gene>
<evidence type="ECO:0000256" key="1">
    <source>
        <dbReference type="SAM" id="MobiDB-lite"/>
    </source>
</evidence>
<reference evidence="2 3" key="1">
    <citation type="journal article" date="2024" name="Arch. Microbiol.">
        <title>Corallococcus caeni sp. nov., a novel myxobacterium isolated from activated sludge.</title>
        <authorList>
            <person name="Tomita S."/>
            <person name="Nakai R."/>
            <person name="Kuroda K."/>
            <person name="Kurashita H."/>
            <person name="Hatamoto M."/>
            <person name="Yamaguchi T."/>
            <person name="Narihiro T."/>
        </authorList>
    </citation>
    <scope>NUCLEOTIDE SEQUENCE [LARGE SCALE GENOMIC DNA]</scope>
    <source>
        <strain evidence="2 3">NO1</strain>
    </source>
</reference>
<dbReference type="EMBL" id="BTTX01000002">
    <property type="protein sequence ID" value="GMU05859.1"/>
    <property type="molecule type" value="Genomic_DNA"/>
</dbReference>